<dbReference type="EMBL" id="JAQQDB010000040">
    <property type="protein sequence ID" value="MFM0521833.1"/>
    <property type="molecule type" value="Genomic_DNA"/>
</dbReference>
<accession>A0ABW9CVB8</accession>
<proteinExistence type="predicted"/>
<evidence type="ECO:0000313" key="2">
    <source>
        <dbReference type="EMBL" id="MFM0521833.1"/>
    </source>
</evidence>
<dbReference type="RefSeq" id="WP_408163485.1">
    <property type="nucleotide sequence ID" value="NZ_JAQQDB010000040.1"/>
</dbReference>
<dbReference type="Pfam" id="PF12770">
    <property type="entry name" value="CHAT"/>
    <property type="match status" value="1"/>
</dbReference>
<name>A0ABW9CVB8_9BURK</name>
<dbReference type="Proteomes" id="UP001629462">
    <property type="component" value="Unassembled WGS sequence"/>
</dbReference>
<keyword evidence="3" id="KW-1185">Reference proteome</keyword>
<comment type="caution">
    <text evidence="2">The sequence shown here is derived from an EMBL/GenBank/DDBJ whole genome shotgun (WGS) entry which is preliminary data.</text>
</comment>
<gene>
    <name evidence="2" type="ORF">PQR08_30880</name>
</gene>
<evidence type="ECO:0000313" key="3">
    <source>
        <dbReference type="Proteomes" id="UP001629462"/>
    </source>
</evidence>
<dbReference type="InterPro" id="IPR024983">
    <property type="entry name" value="CHAT_dom"/>
</dbReference>
<reference evidence="2 3" key="1">
    <citation type="journal article" date="2024" name="Chem. Sci.">
        <title>Discovery of megapolipeptins by genome mining of a Burkholderiales bacteria collection.</title>
        <authorList>
            <person name="Paulo B.S."/>
            <person name="Recchia M.J.J."/>
            <person name="Lee S."/>
            <person name="Fergusson C.H."/>
            <person name="Romanowski S.B."/>
            <person name="Hernandez A."/>
            <person name="Krull N."/>
            <person name="Liu D.Y."/>
            <person name="Cavanagh H."/>
            <person name="Bos A."/>
            <person name="Gray C.A."/>
            <person name="Murphy B.T."/>
            <person name="Linington R.G."/>
            <person name="Eustaquio A.S."/>
        </authorList>
    </citation>
    <scope>NUCLEOTIDE SEQUENCE [LARGE SCALE GENOMIC DNA]</scope>
    <source>
        <strain evidence="2 3">RL17-374-BIF-D</strain>
    </source>
</reference>
<sequence length="557" mass="62261">MDNETPKHSRVILLLTNRPVNVELIRQRVEELHYLQDSFPDSATFVDLEIEELASIEEARDWFRKKAQTGCEAALVLLDPQVSINRDLQAENRGLTLTGFLDELEIDHPAVPVLIASPAPAEDIQRLAVGRPLTGLWLMGSDDPDDPEGSGDFAEALAGLAVMPPRSAMRYTISVGNEAARYVVLRGNYKIASTTAIDYGTPKAIESVLKRIERFYPDDGGTVSLDNADMIFIDAGNRLYDLLIRKTVGPGIIRAFGGRDMPGPSPVQEKMDLRFEIKVGSTEHSQMFNLPFEFMNDDPDQDANWCFCPRVPMARRLNLGQRALRGSGRPSEFEAQQNYRTLFMACDVDNTVMLRLDADHELRKVTLNYLTNIERERTTLRECGEEGGARRISSLIELGIGTSPSVGVRLRDELKKRLKYGRFDIFHFAGHSIALRGVKDSPFLVLPDEPGFAQAVPIRDVAQWLNEGNCKFMVLASCGSASVVTATETMRGGAEGIVGFRWEVDDAECAEFFERFYHAYFKRGSSLAESFRDACRDEKPIQTQLLQWASAVAVLRD</sequence>
<evidence type="ECO:0000259" key="1">
    <source>
        <dbReference type="Pfam" id="PF12770"/>
    </source>
</evidence>
<organism evidence="2 3">
    <name type="scientific">Caballeronia jiangsuensis</name>
    <dbReference type="NCBI Taxonomy" id="1458357"/>
    <lineage>
        <taxon>Bacteria</taxon>
        <taxon>Pseudomonadati</taxon>
        <taxon>Pseudomonadota</taxon>
        <taxon>Betaproteobacteria</taxon>
        <taxon>Burkholderiales</taxon>
        <taxon>Burkholderiaceae</taxon>
        <taxon>Caballeronia</taxon>
    </lineage>
</organism>
<feature type="domain" description="CHAT" evidence="1">
    <location>
        <begin position="237"/>
        <end position="553"/>
    </location>
</feature>
<protein>
    <submittedName>
        <fullName evidence="2">CHAT domain-containing protein</fullName>
    </submittedName>
</protein>